<reference evidence="2 3" key="1">
    <citation type="submission" date="2019-08" db="EMBL/GenBank/DDBJ databases">
        <title>Deep-cultivation of Planctomycetes and their phenomic and genomic characterization uncovers novel biology.</title>
        <authorList>
            <person name="Wiegand S."/>
            <person name="Jogler M."/>
            <person name="Boedeker C."/>
            <person name="Pinto D."/>
            <person name="Vollmers J."/>
            <person name="Rivas-Marin E."/>
            <person name="Kohn T."/>
            <person name="Peeters S.H."/>
            <person name="Heuer A."/>
            <person name="Rast P."/>
            <person name="Oberbeckmann S."/>
            <person name="Bunk B."/>
            <person name="Jeske O."/>
            <person name="Meyerdierks A."/>
            <person name="Storesund J.E."/>
            <person name="Kallscheuer N."/>
            <person name="Luecker S."/>
            <person name="Lage O.M."/>
            <person name="Pohl T."/>
            <person name="Merkel B.J."/>
            <person name="Hornburger P."/>
            <person name="Mueller R.-W."/>
            <person name="Bruemmer F."/>
            <person name="Labrenz M."/>
            <person name="Spormann A.M."/>
            <person name="Op den Camp H."/>
            <person name="Overmann J."/>
            <person name="Amann R."/>
            <person name="Jetten M.S.M."/>
            <person name="Mascher T."/>
            <person name="Medema M.H."/>
            <person name="Devos D.P."/>
            <person name="Kaster A.-K."/>
            <person name="Ovreas L."/>
            <person name="Rohde M."/>
            <person name="Galperin M.Y."/>
            <person name="Jogler C."/>
        </authorList>
    </citation>
    <scope>NUCLEOTIDE SEQUENCE [LARGE SCALE GENOMIC DNA]</scope>
    <source>
        <strain evidence="2 3">DSM 8797</strain>
    </source>
</reference>
<gene>
    <name evidence="2" type="ORF">GmarT_50660</name>
</gene>
<feature type="transmembrane region" description="Helical" evidence="1">
    <location>
        <begin position="16"/>
        <end position="37"/>
    </location>
</feature>
<dbReference type="EMBL" id="CP042910">
    <property type="protein sequence ID" value="QEG19169.1"/>
    <property type="molecule type" value="Genomic_DNA"/>
</dbReference>
<protein>
    <submittedName>
        <fullName evidence="2">Uncharacterized protein</fullName>
    </submittedName>
</protein>
<feature type="transmembrane region" description="Helical" evidence="1">
    <location>
        <begin position="75"/>
        <end position="96"/>
    </location>
</feature>
<evidence type="ECO:0000313" key="2">
    <source>
        <dbReference type="EMBL" id="QEG19169.1"/>
    </source>
</evidence>
<evidence type="ECO:0000256" key="1">
    <source>
        <dbReference type="SAM" id="Phobius"/>
    </source>
</evidence>
<accession>A0ABX5YTP9</accession>
<dbReference type="RefSeq" id="WP_002647111.1">
    <property type="nucleotide sequence ID" value="NZ_CP042910.1"/>
</dbReference>
<keyword evidence="1" id="KW-0472">Membrane</keyword>
<keyword evidence="1" id="KW-1133">Transmembrane helix</keyword>
<keyword evidence="1" id="KW-0812">Transmembrane</keyword>
<name>A0ABX5YTP9_9PLAN</name>
<organism evidence="2 3">
    <name type="scientific">Gimesia maris</name>
    <dbReference type="NCBI Taxonomy" id="122"/>
    <lineage>
        <taxon>Bacteria</taxon>
        <taxon>Pseudomonadati</taxon>
        <taxon>Planctomycetota</taxon>
        <taxon>Planctomycetia</taxon>
        <taxon>Planctomycetales</taxon>
        <taxon>Planctomycetaceae</taxon>
        <taxon>Gimesia</taxon>
    </lineage>
</organism>
<dbReference type="GeneID" id="98649506"/>
<evidence type="ECO:0000313" key="3">
    <source>
        <dbReference type="Proteomes" id="UP000322887"/>
    </source>
</evidence>
<sequence length="103" mass="11677">MEPSDLDSRIVTLRNYTIVVTLVGLFQLCFIPAAIHIQPLMMEDALQFELEGLDCKTEAIQKIVAWQERTKGPSVFIPFLSGLILLCMSATIFYQLSQISRQQ</sequence>
<keyword evidence="3" id="KW-1185">Reference proteome</keyword>
<dbReference type="Proteomes" id="UP000322887">
    <property type="component" value="Chromosome"/>
</dbReference>
<proteinExistence type="predicted"/>